<dbReference type="InterPro" id="IPR036721">
    <property type="entry name" value="RCK_C_sf"/>
</dbReference>
<dbReference type="InterPro" id="IPR003148">
    <property type="entry name" value="RCK_N"/>
</dbReference>
<dbReference type="PANTHER" id="PTHR43833:SF7">
    <property type="entry name" value="KTR SYSTEM POTASSIUM UPTAKE PROTEIN C"/>
    <property type="match status" value="1"/>
</dbReference>
<dbReference type="GO" id="GO:0006813">
    <property type="term" value="P:potassium ion transport"/>
    <property type="evidence" value="ECO:0007669"/>
    <property type="project" value="InterPro"/>
</dbReference>
<evidence type="ECO:0000259" key="1">
    <source>
        <dbReference type="PROSITE" id="PS51201"/>
    </source>
</evidence>
<proteinExistence type="predicted"/>
<feature type="domain" description="RCK C-terminal" evidence="2">
    <location>
        <begin position="135"/>
        <end position="214"/>
    </location>
</feature>
<dbReference type="SUPFAM" id="SSF116726">
    <property type="entry name" value="TrkA C-terminal domain-like"/>
    <property type="match status" value="1"/>
</dbReference>
<sequence length="214" mass="23016">MKQSFAVLGLGSFGQSVARTLYSLGHEVLAIDGNEETVQAISNSVTHAIEGDCRDENVLRAVGIRNFDVVVVAIGQDLEASILITTMLKELGAPFVVAKAHSQVHSRILKKVGADKVVFPELDMGVRVANSLSNVNVVDLLSLSDGYSIVEINCPDSWVGKSLVELDIRARYGINILAVRDGDDIDVSPDPNRVFAKEDVVIVIGANDDMSDIK</sequence>
<dbReference type="AlphaFoldDB" id="A0A9D1NHB0"/>
<dbReference type="GO" id="GO:0008324">
    <property type="term" value="F:monoatomic cation transmembrane transporter activity"/>
    <property type="evidence" value="ECO:0007669"/>
    <property type="project" value="InterPro"/>
</dbReference>
<dbReference type="Gene3D" id="3.40.50.720">
    <property type="entry name" value="NAD(P)-binding Rossmann-like Domain"/>
    <property type="match status" value="1"/>
</dbReference>
<evidence type="ECO:0000259" key="2">
    <source>
        <dbReference type="PROSITE" id="PS51202"/>
    </source>
</evidence>
<dbReference type="Proteomes" id="UP000886743">
    <property type="component" value="Unassembled WGS sequence"/>
</dbReference>
<accession>A0A9D1NHB0</accession>
<comment type="caution">
    <text evidence="3">The sequence shown here is derived from an EMBL/GenBank/DDBJ whole genome shotgun (WGS) entry which is preliminary data.</text>
</comment>
<evidence type="ECO:0000313" key="4">
    <source>
        <dbReference type="Proteomes" id="UP000886743"/>
    </source>
</evidence>
<dbReference type="InterPro" id="IPR036291">
    <property type="entry name" value="NAD(P)-bd_dom_sf"/>
</dbReference>
<dbReference type="SUPFAM" id="SSF51735">
    <property type="entry name" value="NAD(P)-binding Rossmann-fold domains"/>
    <property type="match status" value="1"/>
</dbReference>
<reference evidence="3" key="2">
    <citation type="journal article" date="2021" name="PeerJ">
        <title>Extensive microbial diversity within the chicken gut microbiome revealed by metagenomics and culture.</title>
        <authorList>
            <person name="Gilroy R."/>
            <person name="Ravi A."/>
            <person name="Getino M."/>
            <person name="Pursley I."/>
            <person name="Horton D.L."/>
            <person name="Alikhan N.F."/>
            <person name="Baker D."/>
            <person name="Gharbi K."/>
            <person name="Hall N."/>
            <person name="Watson M."/>
            <person name="Adriaenssens E.M."/>
            <person name="Foster-Nyarko E."/>
            <person name="Jarju S."/>
            <person name="Secka A."/>
            <person name="Antonio M."/>
            <person name="Oren A."/>
            <person name="Chaudhuri R.R."/>
            <person name="La Ragione R."/>
            <person name="Hildebrand F."/>
            <person name="Pallen M.J."/>
        </authorList>
    </citation>
    <scope>NUCLEOTIDE SEQUENCE</scope>
    <source>
        <strain evidence="3">4920</strain>
    </source>
</reference>
<dbReference type="Gene3D" id="3.30.70.1450">
    <property type="entry name" value="Regulator of K+ conductance, C-terminal domain"/>
    <property type="match status" value="1"/>
</dbReference>
<dbReference type="InterPro" id="IPR006037">
    <property type="entry name" value="RCK_C"/>
</dbReference>
<dbReference type="PANTHER" id="PTHR43833">
    <property type="entry name" value="POTASSIUM CHANNEL PROTEIN 2-RELATED-RELATED"/>
    <property type="match status" value="1"/>
</dbReference>
<dbReference type="Pfam" id="PF02254">
    <property type="entry name" value="TrkA_N"/>
    <property type="match status" value="1"/>
</dbReference>
<dbReference type="PROSITE" id="PS51201">
    <property type="entry name" value="RCK_N"/>
    <property type="match status" value="1"/>
</dbReference>
<dbReference type="EMBL" id="DVOF01000095">
    <property type="protein sequence ID" value="HIV02581.1"/>
    <property type="molecule type" value="Genomic_DNA"/>
</dbReference>
<reference evidence="3" key="1">
    <citation type="submission" date="2020-10" db="EMBL/GenBank/DDBJ databases">
        <authorList>
            <person name="Gilroy R."/>
        </authorList>
    </citation>
    <scope>NUCLEOTIDE SEQUENCE</scope>
    <source>
        <strain evidence="3">4920</strain>
    </source>
</reference>
<dbReference type="Pfam" id="PF02080">
    <property type="entry name" value="TrkA_C"/>
    <property type="match status" value="1"/>
</dbReference>
<gene>
    <name evidence="3" type="ORF">IAC74_03330</name>
</gene>
<organism evidence="3 4">
    <name type="scientific">Candidatus Aphodoplasma excrementigallinarum</name>
    <dbReference type="NCBI Taxonomy" id="2840673"/>
    <lineage>
        <taxon>Bacteria</taxon>
        <taxon>Bacillati</taxon>
        <taxon>Bacillota</taxon>
        <taxon>Clostridia</taxon>
        <taxon>Eubacteriales</taxon>
        <taxon>Candidatus Aphodoplasma</taxon>
    </lineage>
</organism>
<dbReference type="InterPro" id="IPR050721">
    <property type="entry name" value="Trk_Ktr_HKT_K-transport"/>
</dbReference>
<protein>
    <submittedName>
        <fullName evidence="3">TrkA family potassium uptake protein</fullName>
    </submittedName>
</protein>
<name>A0A9D1NHB0_9FIRM</name>
<evidence type="ECO:0000313" key="3">
    <source>
        <dbReference type="EMBL" id="HIV02581.1"/>
    </source>
</evidence>
<dbReference type="PROSITE" id="PS51202">
    <property type="entry name" value="RCK_C"/>
    <property type="match status" value="1"/>
</dbReference>
<feature type="domain" description="RCK N-terminal" evidence="1">
    <location>
        <begin position="2"/>
        <end position="118"/>
    </location>
</feature>